<dbReference type="InterPro" id="IPR001128">
    <property type="entry name" value="Cyt_P450"/>
</dbReference>
<dbReference type="PANTHER" id="PTHR24282">
    <property type="entry name" value="CYTOCHROME P450 FAMILY MEMBER"/>
    <property type="match status" value="1"/>
</dbReference>
<evidence type="ECO:0000256" key="2">
    <source>
        <dbReference type="ARBA" id="ARBA00010617"/>
    </source>
</evidence>
<evidence type="ECO:0000313" key="13">
    <source>
        <dbReference type="EMBL" id="KAL2511549.1"/>
    </source>
</evidence>
<keyword evidence="9" id="KW-0503">Monooxygenase</keyword>
<dbReference type="Gene3D" id="1.10.630.10">
    <property type="entry name" value="Cytochrome P450"/>
    <property type="match status" value="1"/>
</dbReference>
<keyword evidence="8 11" id="KW-0408">Iron</keyword>
<name>A0ABD1TFP5_9LAMI</name>
<evidence type="ECO:0000256" key="10">
    <source>
        <dbReference type="ARBA" id="ARBA00023136"/>
    </source>
</evidence>
<comment type="similarity">
    <text evidence="2">Belongs to the cytochrome P450 family.</text>
</comment>
<keyword evidence="6 12" id="KW-1133">Transmembrane helix</keyword>
<dbReference type="PRINTS" id="PR00463">
    <property type="entry name" value="EP450I"/>
</dbReference>
<dbReference type="InterPro" id="IPR036396">
    <property type="entry name" value="Cyt_P450_sf"/>
</dbReference>
<evidence type="ECO:0000256" key="9">
    <source>
        <dbReference type="ARBA" id="ARBA00023033"/>
    </source>
</evidence>
<dbReference type="SUPFAM" id="SSF48264">
    <property type="entry name" value="Cytochrome P450"/>
    <property type="match status" value="1"/>
</dbReference>
<dbReference type="PRINTS" id="PR00385">
    <property type="entry name" value="P450"/>
</dbReference>
<evidence type="ECO:0000256" key="7">
    <source>
        <dbReference type="ARBA" id="ARBA00023002"/>
    </source>
</evidence>
<feature type="binding site" description="axial binding residue" evidence="11">
    <location>
        <position position="471"/>
    </location>
    <ligand>
        <name>heme</name>
        <dbReference type="ChEBI" id="CHEBI:30413"/>
    </ligand>
    <ligandPart>
        <name>Fe</name>
        <dbReference type="ChEBI" id="CHEBI:18248"/>
    </ligandPart>
</feature>
<keyword evidence="7" id="KW-0560">Oxidoreductase</keyword>
<dbReference type="EMBL" id="JBFOLK010000005">
    <property type="protein sequence ID" value="KAL2511549.1"/>
    <property type="molecule type" value="Genomic_DNA"/>
</dbReference>
<keyword evidence="5 11" id="KW-0479">Metal-binding</keyword>
<comment type="caution">
    <text evidence="13">The sequence shown here is derived from an EMBL/GenBank/DDBJ whole genome shotgun (WGS) entry which is preliminary data.</text>
</comment>
<keyword evidence="4 12" id="KW-0812">Transmembrane</keyword>
<dbReference type="Proteomes" id="UP001604336">
    <property type="component" value="Unassembled WGS sequence"/>
</dbReference>
<dbReference type="AlphaFoldDB" id="A0ABD1TFP5"/>
<dbReference type="InterPro" id="IPR002401">
    <property type="entry name" value="Cyt_P450_E_grp-I"/>
</dbReference>
<reference evidence="14" key="1">
    <citation type="submission" date="2024-07" db="EMBL/GenBank/DDBJ databases">
        <title>Two chromosome-level genome assemblies of Korean endemic species Abeliophyllum distichum and Forsythia ovata (Oleaceae).</title>
        <authorList>
            <person name="Jang H."/>
        </authorList>
    </citation>
    <scope>NUCLEOTIDE SEQUENCE [LARGE SCALE GENOMIC DNA]</scope>
</reference>
<accession>A0ABD1TFP5</accession>
<dbReference type="InterPro" id="IPR050665">
    <property type="entry name" value="Cytochrome_P450_Monooxygen"/>
</dbReference>
<dbReference type="GO" id="GO:0016020">
    <property type="term" value="C:membrane"/>
    <property type="evidence" value="ECO:0007669"/>
    <property type="project" value="UniProtKB-SubCell"/>
</dbReference>
<organism evidence="13 14">
    <name type="scientific">Abeliophyllum distichum</name>
    <dbReference type="NCBI Taxonomy" id="126358"/>
    <lineage>
        <taxon>Eukaryota</taxon>
        <taxon>Viridiplantae</taxon>
        <taxon>Streptophyta</taxon>
        <taxon>Embryophyta</taxon>
        <taxon>Tracheophyta</taxon>
        <taxon>Spermatophyta</taxon>
        <taxon>Magnoliopsida</taxon>
        <taxon>eudicotyledons</taxon>
        <taxon>Gunneridae</taxon>
        <taxon>Pentapetalae</taxon>
        <taxon>asterids</taxon>
        <taxon>lamiids</taxon>
        <taxon>Lamiales</taxon>
        <taxon>Oleaceae</taxon>
        <taxon>Forsythieae</taxon>
        <taxon>Abeliophyllum</taxon>
    </lineage>
</organism>
<gene>
    <name evidence="13" type="ORF">Adt_17149</name>
</gene>
<comment type="subcellular location">
    <subcellularLocation>
        <location evidence="1">Membrane</location>
        <topology evidence="1">Single-pass membrane protein</topology>
    </subcellularLocation>
</comment>
<evidence type="ECO:0000256" key="5">
    <source>
        <dbReference type="ARBA" id="ARBA00022723"/>
    </source>
</evidence>
<evidence type="ECO:0000256" key="4">
    <source>
        <dbReference type="ARBA" id="ARBA00022692"/>
    </source>
</evidence>
<dbReference type="GO" id="GO:0046872">
    <property type="term" value="F:metal ion binding"/>
    <property type="evidence" value="ECO:0007669"/>
    <property type="project" value="UniProtKB-KW"/>
</dbReference>
<keyword evidence="3 11" id="KW-0349">Heme</keyword>
<keyword evidence="14" id="KW-1185">Reference proteome</keyword>
<comment type="cofactor">
    <cofactor evidence="11">
        <name>heme</name>
        <dbReference type="ChEBI" id="CHEBI:30413"/>
    </cofactor>
</comment>
<evidence type="ECO:0000256" key="11">
    <source>
        <dbReference type="PIRSR" id="PIRSR602401-1"/>
    </source>
</evidence>
<evidence type="ECO:0000256" key="1">
    <source>
        <dbReference type="ARBA" id="ARBA00004167"/>
    </source>
</evidence>
<dbReference type="GO" id="GO:0004497">
    <property type="term" value="F:monooxygenase activity"/>
    <property type="evidence" value="ECO:0007669"/>
    <property type="project" value="UniProtKB-KW"/>
</dbReference>
<evidence type="ECO:0000256" key="12">
    <source>
        <dbReference type="SAM" id="Phobius"/>
    </source>
</evidence>
<protein>
    <submittedName>
        <fullName evidence="13">Cytochrome</fullName>
    </submittedName>
</protein>
<feature type="transmembrane region" description="Helical" evidence="12">
    <location>
        <begin position="6"/>
        <end position="29"/>
    </location>
</feature>
<proteinExistence type="inferred from homology"/>
<evidence type="ECO:0000256" key="3">
    <source>
        <dbReference type="ARBA" id="ARBA00022617"/>
    </source>
</evidence>
<dbReference type="Pfam" id="PF00067">
    <property type="entry name" value="p450"/>
    <property type="match status" value="1"/>
</dbReference>
<evidence type="ECO:0000256" key="6">
    <source>
        <dbReference type="ARBA" id="ARBA00022989"/>
    </source>
</evidence>
<sequence length="523" mass="58848">MILAEKITLSLVLGGFFVLFLQLYDALLLKPRRRRLKLQKQGIKGPIPSYLYGNIVELKRIQLQKRGIGGSVAENQFGGRSAVEHDWTSAVFPQIEQWRREYGPTFMYSTGNIQILCVTDVEMVKEISLCTSLSLGKPSYLSTERGPLLGRGILSSNGPYWANQRKIIAPEFYLERVKGFVKLMAESTSTMLKTWESKAESWGGKVEIRVDEDLRSLSADIISRSCFGSNYAEGEKIFSKLQTLQMVMSKGIIGIPGLRYLPSRHNKEIWRLEKEIDLAILGLVERRSEDTCDKDLLQLILSAAKSYGDNGNLPADITPNKFIVDNCKNIYFAGHETTAISASWCLMLLAAHPEWQARAHAEVLEIYGLRFPTADTLRSLKTLTMVILETLRLYPPVAYVVREALQDVIFKGIHIPKGINIQIPIPVLHQDPDLWDSNVHQFNPERFAAGIAGACKIPQAYMPYGLGTRTCAGQHFAMAELKVILSLILSKFSFSLSPAYRHSPVFRLVMQPENGVKLHFEKL</sequence>
<keyword evidence="10 12" id="KW-0472">Membrane</keyword>
<evidence type="ECO:0000256" key="8">
    <source>
        <dbReference type="ARBA" id="ARBA00023004"/>
    </source>
</evidence>
<evidence type="ECO:0000313" key="14">
    <source>
        <dbReference type="Proteomes" id="UP001604336"/>
    </source>
</evidence>
<dbReference type="PANTHER" id="PTHR24282:SF260">
    <property type="entry name" value="CYTOCHROME P450 714C2-LIKE"/>
    <property type="match status" value="1"/>
</dbReference>